<reference evidence="1 2" key="1">
    <citation type="submission" date="2019-02" db="EMBL/GenBank/DDBJ databases">
        <title>Deep-cultivation of Planctomycetes and their phenomic and genomic characterization uncovers novel biology.</title>
        <authorList>
            <person name="Wiegand S."/>
            <person name="Jogler M."/>
            <person name="Boedeker C."/>
            <person name="Pinto D."/>
            <person name="Vollmers J."/>
            <person name="Rivas-Marin E."/>
            <person name="Kohn T."/>
            <person name="Peeters S.H."/>
            <person name="Heuer A."/>
            <person name="Rast P."/>
            <person name="Oberbeckmann S."/>
            <person name="Bunk B."/>
            <person name="Jeske O."/>
            <person name="Meyerdierks A."/>
            <person name="Storesund J.E."/>
            <person name="Kallscheuer N."/>
            <person name="Luecker S."/>
            <person name="Lage O.M."/>
            <person name="Pohl T."/>
            <person name="Merkel B.J."/>
            <person name="Hornburger P."/>
            <person name="Mueller R.-W."/>
            <person name="Bruemmer F."/>
            <person name="Labrenz M."/>
            <person name="Spormann A.M."/>
            <person name="Op Den Camp H."/>
            <person name="Overmann J."/>
            <person name="Amann R."/>
            <person name="Jetten M.S.M."/>
            <person name="Mascher T."/>
            <person name="Medema M.H."/>
            <person name="Devos D.P."/>
            <person name="Kaster A.-K."/>
            <person name="Ovreas L."/>
            <person name="Rohde M."/>
            <person name="Galperin M.Y."/>
            <person name="Jogler C."/>
        </authorList>
    </citation>
    <scope>NUCLEOTIDE SEQUENCE [LARGE SCALE GENOMIC DNA]</scope>
    <source>
        <strain evidence="1 2">Pan54</strain>
    </source>
</reference>
<dbReference type="AlphaFoldDB" id="A0A5C5XAF3"/>
<organism evidence="1 2">
    <name type="scientific">Rubinisphaera italica</name>
    <dbReference type="NCBI Taxonomy" id="2527969"/>
    <lineage>
        <taxon>Bacteria</taxon>
        <taxon>Pseudomonadati</taxon>
        <taxon>Planctomycetota</taxon>
        <taxon>Planctomycetia</taxon>
        <taxon>Planctomycetales</taxon>
        <taxon>Planctomycetaceae</taxon>
        <taxon>Rubinisphaera</taxon>
    </lineage>
</organism>
<comment type="caution">
    <text evidence="1">The sequence shown here is derived from an EMBL/GenBank/DDBJ whole genome shotgun (WGS) entry which is preliminary data.</text>
</comment>
<gene>
    <name evidence="1" type="ORF">Pan54_04680</name>
</gene>
<evidence type="ECO:0000313" key="1">
    <source>
        <dbReference type="EMBL" id="TWT59758.1"/>
    </source>
</evidence>
<dbReference type="OrthoDB" id="280020at2"/>
<keyword evidence="2" id="KW-1185">Reference proteome</keyword>
<evidence type="ECO:0000313" key="2">
    <source>
        <dbReference type="Proteomes" id="UP000316095"/>
    </source>
</evidence>
<proteinExistence type="predicted"/>
<sequence>MQLLIQQDGTIRCLYAEKIPLATLGPLDITRGSHVEPDCNGQWWADLSPVTGPKLGPFAQRSQALQAEVHWLETYWLKEPLTA</sequence>
<protein>
    <submittedName>
        <fullName evidence="1">Uncharacterized protein</fullName>
    </submittedName>
</protein>
<name>A0A5C5XAF3_9PLAN</name>
<dbReference type="RefSeq" id="WP_146501954.1">
    <property type="nucleotide sequence ID" value="NZ_SJPG01000001.1"/>
</dbReference>
<dbReference type="EMBL" id="SJPG01000001">
    <property type="protein sequence ID" value="TWT59758.1"/>
    <property type="molecule type" value="Genomic_DNA"/>
</dbReference>
<accession>A0A5C5XAF3</accession>
<dbReference type="Proteomes" id="UP000316095">
    <property type="component" value="Unassembled WGS sequence"/>
</dbReference>